<dbReference type="InterPro" id="IPR036061">
    <property type="entry name" value="CheW-like_dom_sf"/>
</dbReference>
<feature type="domain" description="CheW-like" evidence="1">
    <location>
        <begin position="3"/>
        <end position="141"/>
    </location>
</feature>
<dbReference type="SUPFAM" id="SSF50341">
    <property type="entry name" value="CheW-like"/>
    <property type="match status" value="2"/>
</dbReference>
<dbReference type="SMART" id="SM00260">
    <property type="entry name" value="CheW"/>
    <property type="match status" value="2"/>
</dbReference>
<dbReference type="Pfam" id="PF01584">
    <property type="entry name" value="CheW"/>
    <property type="match status" value="2"/>
</dbReference>
<evidence type="ECO:0000313" key="2">
    <source>
        <dbReference type="EMBL" id="KEZ76442.1"/>
    </source>
</evidence>
<protein>
    <recommendedName>
        <fullName evidence="1">CheW-like domain-containing protein</fullName>
    </recommendedName>
</protein>
<dbReference type="PANTHER" id="PTHR22617">
    <property type="entry name" value="CHEMOTAXIS SENSOR HISTIDINE KINASE-RELATED"/>
    <property type="match status" value="1"/>
</dbReference>
<evidence type="ECO:0000259" key="1">
    <source>
        <dbReference type="PROSITE" id="PS50851"/>
    </source>
</evidence>
<keyword evidence="3" id="KW-1185">Reference proteome</keyword>
<dbReference type="GO" id="GO:0006935">
    <property type="term" value="P:chemotaxis"/>
    <property type="evidence" value="ECO:0007669"/>
    <property type="project" value="InterPro"/>
</dbReference>
<feature type="domain" description="CheW-like" evidence="1">
    <location>
        <begin position="167"/>
        <end position="305"/>
    </location>
</feature>
<gene>
    <name evidence="2" type="ORF">C41B8_14780</name>
</gene>
<accession>A0A084IIA8</accession>
<dbReference type="PROSITE" id="PS50851">
    <property type="entry name" value="CHEW"/>
    <property type="match status" value="2"/>
</dbReference>
<comment type="caution">
    <text evidence="2">The sequence shown here is derived from an EMBL/GenBank/DDBJ whole genome shotgun (WGS) entry which is preliminary data.</text>
</comment>
<dbReference type="RefSeq" id="WP_037339885.1">
    <property type="nucleotide sequence ID" value="NZ_APNK01000029.1"/>
</dbReference>
<dbReference type="Gene3D" id="2.40.50.180">
    <property type="entry name" value="CheA-289, Domain 4"/>
    <property type="match status" value="2"/>
</dbReference>
<dbReference type="EMBL" id="APNK01000029">
    <property type="protein sequence ID" value="KEZ76442.1"/>
    <property type="molecule type" value="Genomic_DNA"/>
</dbReference>
<dbReference type="InterPro" id="IPR002545">
    <property type="entry name" value="CheW-lke_dom"/>
</dbReference>
<dbReference type="PATRIC" id="fig|1304275.5.peg.3020"/>
<dbReference type="OrthoDB" id="6179271at2"/>
<dbReference type="GO" id="GO:0005829">
    <property type="term" value="C:cytosol"/>
    <property type="evidence" value="ECO:0007669"/>
    <property type="project" value="TreeGrafter"/>
</dbReference>
<dbReference type="Gene3D" id="2.30.30.40">
    <property type="entry name" value="SH3 Domains"/>
    <property type="match status" value="1"/>
</dbReference>
<dbReference type="InterPro" id="IPR039315">
    <property type="entry name" value="CheW"/>
</dbReference>
<dbReference type="GO" id="GO:0007165">
    <property type="term" value="P:signal transduction"/>
    <property type="evidence" value="ECO:0007669"/>
    <property type="project" value="InterPro"/>
</dbReference>
<dbReference type="PANTHER" id="PTHR22617:SF23">
    <property type="entry name" value="CHEMOTAXIS PROTEIN CHEW"/>
    <property type="match status" value="1"/>
</dbReference>
<dbReference type="eggNOG" id="COG0835">
    <property type="taxonomic scope" value="Bacteria"/>
</dbReference>
<reference evidence="2 3" key="1">
    <citation type="submission" date="2013-03" db="EMBL/GenBank/DDBJ databases">
        <title>Salinisphaera hydrothermalis C41B8 Genome Sequencing.</title>
        <authorList>
            <person name="Li C."/>
            <person name="Lai Q."/>
            <person name="Shao Z."/>
        </authorList>
    </citation>
    <scope>NUCLEOTIDE SEQUENCE [LARGE SCALE GENOMIC DNA]</scope>
    <source>
        <strain evidence="2 3">C41B8</strain>
    </source>
</reference>
<dbReference type="STRING" id="1304275.C41B8_14780"/>
<dbReference type="AlphaFoldDB" id="A0A084IIA8"/>
<proteinExistence type="predicted"/>
<name>A0A084IIA8_SALHC</name>
<sequence length="490" mass="51288">MTTVSLATLVLADTEVAFESNALQEVVPLPEQLAPAPQAPAWSLGSFVLRGVPVPVVDFAQLLGLGGDRPSARRLVAIVARDNELFGFAVDAVGHVLRVAVADCHSVTQSHGGLVPRMFARDDGEAVYVLDLDAVFALDNLLRVRPARAGGNDGPKTRALAREASGATRALAVRCGELRVALALSVVHEIIPRGTVIKPAIGARAYAGHVDWRGRRLALLDLAALVGRPRPSADAALILVVELDCGWLALVVDEALGIVACDETRRLAAAASDRAENHVAALIEDAALGQLLLLDHAQLAADTEIGAYAALAQGTPARAKASAGDDAGAEEVAWTRFAYMHFTAAGRLSVAVDDIDAVTAYPQDTMPCPAGGPFQARFVHGGRTVMLADLRALLWRGTAVAAERVLIVTVDAGSVGFAVDSVEAIAYIEAPAASYHEHHAGPRPDGDGLPSCKRLVRLGAAARQQFLSVLRLRDLAAMLLAEPSRLSAAG</sequence>
<dbReference type="Proteomes" id="UP000028302">
    <property type="component" value="Unassembled WGS sequence"/>
</dbReference>
<organism evidence="2 3">
    <name type="scientific">Salinisphaera hydrothermalis (strain C41B8)</name>
    <dbReference type="NCBI Taxonomy" id="1304275"/>
    <lineage>
        <taxon>Bacteria</taxon>
        <taxon>Pseudomonadati</taxon>
        <taxon>Pseudomonadota</taxon>
        <taxon>Gammaproteobacteria</taxon>
        <taxon>Salinisphaerales</taxon>
        <taxon>Salinisphaeraceae</taxon>
        <taxon>Salinisphaera</taxon>
    </lineage>
</organism>
<evidence type="ECO:0000313" key="3">
    <source>
        <dbReference type="Proteomes" id="UP000028302"/>
    </source>
</evidence>